<keyword evidence="2" id="KW-1185">Reference proteome</keyword>
<name>A0A9N7UXQ6_PLEPL</name>
<comment type="caution">
    <text evidence="1">The sequence shown here is derived from an EMBL/GenBank/DDBJ whole genome shotgun (WGS) entry which is preliminary data.</text>
</comment>
<organism evidence="1 2">
    <name type="scientific">Pleuronectes platessa</name>
    <name type="common">European plaice</name>
    <dbReference type="NCBI Taxonomy" id="8262"/>
    <lineage>
        <taxon>Eukaryota</taxon>
        <taxon>Metazoa</taxon>
        <taxon>Chordata</taxon>
        <taxon>Craniata</taxon>
        <taxon>Vertebrata</taxon>
        <taxon>Euteleostomi</taxon>
        <taxon>Actinopterygii</taxon>
        <taxon>Neopterygii</taxon>
        <taxon>Teleostei</taxon>
        <taxon>Neoteleostei</taxon>
        <taxon>Acanthomorphata</taxon>
        <taxon>Carangaria</taxon>
        <taxon>Pleuronectiformes</taxon>
        <taxon>Pleuronectoidei</taxon>
        <taxon>Pleuronectidae</taxon>
        <taxon>Pleuronectes</taxon>
    </lineage>
</organism>
<proteinExistence type="predicted"/>
<evidence type="ECO:0000313" key="2">
    <source>
        <dbReference type="Proteomes" id="UP001153269"/>
    </source>
</evidence>
<dbReference type="Proteomes" id="UP001153269">
    <property type="component" value="Unassembled WGS sequence"/>
</dbReference>
<protein>
    <submittedName>
        <fullName evidence="1">Uncharacterized protein</fullName>
    </submittedName>
</protein>
<reference evidence="1" key="1">
    <citation type="submission" date="2020-03" db="EMBL/GenBank/DDBJ databases">
        <authorList>
            <person name="Weist P."/>
        </authorList>
    </citation>
    <scope>NUCLEOTIDE SEQUENCE</scope>
</reference>
<dbReference type="EMBL" id="CADEAL010002256">
    <property type="protein sequence ID" value="CAB1439257.1"/>
    <property type="molecule type" value="Genomic_DNA"/>
</dbReference>
<gene>
    <name evidence="1" type="ORF">PLEPLA_LOCUS27078</name>
</gene>
<sequence length="160" mass="17386">MAGSPQGGVWGVPHGLKSSDKLRHKERAHFCGDALNVPLFSSSSPLILLSSATRPAAFVAAYHKIFIHGKSLFDSSAVTLASTQQRDAESAHCSAGTIASPTGGTREDVRSYRRFFSILPPPLLPLPLCDVTDTFIHIFPGYLLPSEPTEEFKEREEHVV</sequence>
<evidence type="ECO:0000313" key="1">
    <source>
        <dbReference type="EMBL" id="CAB1439257.1"/>
    </source>
</evidence>
<dbReference type="AlphaFoldDB" id="A0A9N7UXQ6"/>
<accession>A0A9N7UXQ6</accession>